<dbReference type="EMBL" id="BOMS01000026">
    <property type="protein sequence ID" value="GIE66027.1"/>
    <property type="molecule type" value="Genomic_DNA"/>
</dbReference>
<organism evidence="2 3">
    <name type="scientific">Actinoplanes palleronii</name>
    <dbReference type="NCBI Taxonomy" id="113570"/>
    <lineage>
        <taxon>Bacteria</taxon>
        <taxon>Bacillati</taxon>
        <taxon>Actinomycetota</taxon>
        <taxon>Actinomycetes</taxon>
        <taxon>Micromonosporales</taxon>
        <taxon>Micromonosporaceae</taxon>
        <taxon>Actinoplanes</taxon>
    </lineage>
</organism>
<dbReference type="Proteomes" id="UP000624709">
    <property type="component" value="Unassembled WGS sequence"/>
</dbReference>
<keyword evidence="1" id="KW-0812">Transmembrane</keyword>
<evidence type="ECO:0000313" key="2">
    <source>
        <dbReference type="EMBL" id="GIE66027.1"/>
    </source>
</evidence>
<dbReference type="InterPro" id="IPR006311">
    <property type="entry name" value="TAT_signal"/>
</dbReference>
<feature type="transmembrane region" description="Helical" evidence="1">
    <location>
        <begin position="144"/>
        <end position="163"/>
    </location>
</feature>
<proteinExistence type="predicted"/>
<name>A0ABQ4B629_9ACTN</name>
<evidence type="ECO:0000256" key="1">
    <source>
        <dbReference type="SAM" id="Phobius"/>
    </source>
</evidence>
<evidence type="ECO:0008006" key="4">
    <source>
        <dbReference type="Google" id="ProtNLM"/>
    </source>
</evidence>
<protein>
    <recommendedName>
        <fullName evidence="4">Integral membrane protein</fullName>
    </recommendedName>
</protein>
<keyword evidence="1" id="KW-1133">Transmembrane helix</keyword>
<feature type="transmembrane region" description="Helical" evidence="1">
    <location>
        <begin position="20"/>
        <end position="41"/>
    </location>
</feature>
<comment type="caution">
    <text evidence="2">The sequence shown here is derived from an EMBL/GenBank/DDBJ whole genome shotgun (WGS) entry which is preliminary data.</text>
</comment>
<feature type="transmembrane region" description="Helical" evidence="1">
    <location>
        <begin position="47"/>
        <end position="71"/>
    </location>
</feature>
<sequence length="258" mass="25920">MYHVLDTNNDASRRALLWRLAGLGAGLAAAVLLAGAPASWLGRGLALAAPAFALCLLAGVTAGELTARVPAGATRTASLEVRTTRSFLPRRMARWVAGLLVLAAAFFTATGLAADTDDMGRAGRSLTAACGDLVSSTGPWPGRFYSVPIALAVLLGLGAAGFAMRTVVGRGRPVVDGAGRAADDEGRRTSARAILAACGVLVAAPLAGSALFAAGALGRVDCPSALYPAAQWAALAVAAVAGFSACVFTAYAVRPGTR</sequence>
<gene>
    <name evidence="2" type="ORF">Apa02nite_021350</name>
</gene>
<accession>A0ABQ4B629</accession>
<feature type="transmembrane region" description="Helical" evidence="1">
    <location>
        <begin position="92"/>
        <end position="114"/>
    </location>
</feature>
<feature type="transmembrane region" description="Helical" evidence="1">
    <location>
        <begin position="229"/>
        <end position="253"/>
    </location>
</feature>
<dbReference type="PROSITE" id="PS51318">
    <property type="entry name" value="TAT"/>
    <property type="match status" value="1"/>
</dbReference>
<keyword evidence="1" id="KW-0472">Membrane</keyword>
<reference evidence="2 3" key="1">
    <citation type="submission" date="2021-01" db="EMBL/GenBank/DDBJ databases">
        <title>Whole genome shotgun sequence of Actinoplanes palleronii NBRC 14916.</title>
        <authorList>
            <person name="Komaki H."/>
            <person name="Tamura T."/>
        </authorList>
    </citation>
    <scope>NUCLEOTIDE SEQUENCE [LARGE SCALE GENOMIC DNA]</scope>
    <source>
        <strain evidence="2 3">NBRC 14916</strain>
    </source>
</reference>
<evidence type="ECO:0000313" key="3">
    <source>
        <dbReference type="Proteomes" id="UP000624709"/>
    </source>
</evidence>
<keyword evidence="3" id="KW-1185">Reference proteome</keyword>
<feature type="transmembrane region" description="Helical" evidence="1">
    <location>
        <begin position="193"/>
        <end position="217"/>
    </location>
</feature>